<keyword evidence="1" id="KW-0472">Membrane</keyword>
<sequence>MKPEFLLRLPRTFKWLAGAIMLLIALLWLADRLWPLP</sequence>
<organism evidence="2 3">
    <name type="scientific">Pseudomonas syringae pv. japonica str. M301072</name>
    <dbReference type="NCBI Taxonomy" id="629262"/>
    <lineage>
        <taxon>Bacteria</taxon>
        <taxon>Pseudomonadati</taxon>
        <taxon>Pseudomonadota</taxon>
        <taxon>Gammaproteobacteria</taxon>
        <taxon>Pseudomonadales</taxon>
        <taxon>Pseudomonadaceae</taxon>
        <taxon>Pseudomonas</taxon>
        <taxon>Pseudomonas syringae</taxon>
    </lineage>
</organism>
<feature type="transmembrane region" description="Helical" evidence="1">
    <location>
        <begin position="12"/>
        <end position="30"/>
    </location>
</feature>
<proteinExistence type="predicted"/>
<keyword evidence="1" id="KW-1133">Transmembrane helix</keyword>
<gene>
    <name evidence="2" type="ORF">PSYJA_35494</name>
</gene>
<dbReference type="Proteomes" id="UP000004471">
    <property type="component" value="Unassembled WGS sequence"/>
</dbReference>
<dbReference type="HOGENOM" id="CLU_3370431_0_0_6"/>
<comment type="caution">
    <text evidence="2">The sequence shown here is derived from an EMBL/GenBank/DDBJ whole genome shotgun (WGS) entry which is preliminary data.</text>
</comment>
<name>F3FUQ0_PSESX</name>
<evidence type="ECO:0000313" key="2">
    <source>
        <dbReference type="EMBL" id="EGH33942.1"/>
    </source>
</evidence>
<feature type="non-terminal residue" evidence="2">
    <location>
        <position position="37"/>
    </location>
</feature>
<reference evidence="2 3" key="1">
    <citation type="journal article" date="2011" name="PLoS Pathog.">
        <title>Dynamic evolution of pathogenicity revealed by sequencing and comparative genomics of 19 Pseudomonas syringae isolates.</title>
        <authorList>
            <person name="Baltrus D.A."/>
            <person name="Nishimura M.T."/>
            <person name="Romanchuk A."/>
            <person name="Chang J.H."/>
            <person name="Mukhtar M.S."/>
            <person name="Cherkis K."/>
            <person name="Roach J."/>
            <person name="Grant S.R."/>
            <person name="Jones C.D."/>
            <person name="Dangl J.L."/>
        </authorList>
    </citation>
    <scope>NUCLEOTIDE SEQUENCE [LARGE SCALE GENOMIC DNA]</scope>
    <source>
        <strain evidence="3">M301072PT</strain>
    </source>
</reference>
<protein>
    <submittedName>
        <fullName evidence="2">Uncharacterized protein</fullName>
    </submittedName>
</protein>
<evidence type="ECO:0000313" key="3">
    <source>
        <dbReference type="Proteomes" id="UP000004471"/>
    </source>
</evidence>
<evidence type="ECO:0000256" key="1">
    <source>
        <dbReference type="SAM" id="Phobius"/>
    </source>
</evidence>
<keyword evidence="1" id="KW-0812">Transmembrane</keyword>
<accession>F3FUQ0</accession>
<dbReference type="AlphaFoldDB" id="F3FUQ0"/>
<dbReference type="EMBL" id="AEAH01002066">
    <property type="protein sequence ID" value="EGH33942.1"/>
    <property type="molecule type" value="Genomic_DNA"/>
</dbReference>